<gene>
    <name evidence="2" type="ORF">L7E55_14015</name>
</gene>
<dbReference type="SUPFAM" id="SSF51445">
    <property type="entry name" value="(Trans)glycosidases"/>
    <property type="match status" value="1"/>
</dbReference>
<evidence type="ECO:0000313" key="3">
    <source>
        <dbReference type="Proteomes" id="UP001154312"/>
    </source>
</evidence>
<dbReference type="PANTHER" id="PTHR46066:SF2">
    <property type="entry name" value="CHITINASE DOMAIN-CONTAINING PROTEIN 1"/>
    <property type="match status" value="1"/>
</dbReference>
<evidence type="ECO:0000259" key="1">
    <source>
        <dbReference type="PROSITE" id="PS51910"/>
    </source>
</evidence>
<dbReference type="PANTHER" id="PTHR46066">
    <property type="entry name" value="CHITINASE DOMAIN-CONTAINING PROTEIN 1 FAMILY MEMBER"/>
    <property type="match status" value="1"/>
</dbReference>
<dbReference type="GO" id="GO:0008061">
    <property type="term" value="F:chitin binding"/>
    <property type="evidence" value="ECO:0007669"/>
    <property type="project" value="InterPro"/>
</dbReference>
<dbReference type="Pfam" id="PF00704">
    <property type="entry name" value="Glyco_hydro_18"/>
    <property type="match status" value="1"/>
</dbReference>
<dbReference type="Gene3D" id="3.20.20.80">
    <property type="entry name" value="Glycosidases"/>
    <property type="match status" value="1"/>
</dbReference>
<sequence length="325" mass="36854">MQPHPPTTKGKVAMLNQPFYFENNWYYVTEPGALVALQVHGKDISFFVPYWFGVTETGSLADQSDAATLATLRQLGVPVLALLYNLAGVIHKLLTTENLRKLLITNILNMLIRKGFFGVNIDFEFVPPEDRPFLTTFMAELYQTLKPYGYLTTISVPPELRDDPKHPFSGAFSYPDLARYSDQVYILAYDEHVAVPGPVASIGFVRQVLAYGLSVIPRDKIRLGMAVYGREWADRNRLPKELSFNEAIATANRHGVSIRYNAVVQEPNFTYKENGVEHIVWFEDVQSFAAKINIAVQEGIPGIAVWRLGLEDPRIWELLRGMRRF</sequence>
<dbReference type="GO" id="GO:0016787">
    <property type="term" value="F:hydrolase activity"/>
    <property type="evidence" value="ECO:0007669"/>
    <property type="project" value="UniProtKB-KW"/>
</dbReference>
<keyword evidence="2" id="KW-0378">Hydrolase</keyword>
<dbReference type="RefSeq" id="WP_277444925.1">
    <property type="nucleotide sequence ID" value="NZ_JAKOAV010000031.1"/>
</dbReference>
<dbReference type="PROSITE" id="PS51910">
    <property type="entry name" value="GH18_2"/>
    <property type="match status" value="1"/>
</dbReference>
<organism evidence="2 3">
    <name type="scientific">Pelotomaculum isophthalicicum JI</name>
    <dbReference type="NCBI Taxonomy" id="947010"/>
    <lineage>
        <taxon>Bacteria</taxon>
        <taxon>Bacillati</taxon>
        <taxon>Bacillota</taxon>
        <taxon>Clostridia</taxon>
        <taxon>Eubacteriales</taxon>
        <taxon>Desulfotomaculaceae</taxon>
        <taxon>Pelotomaculum</taxon>
    </lineage>
</organism>
<dbReference type="SMART" id="SM00636">
    <property type="entry name" value="Glyco_18"/>
    <property type="match status" value="1"/>
</dbReference>
<dbReference type="InterPro" id="IPR001223">
    <property type="entry name" value="Glyco_hydro18_cat"/>
</dbReference>
<keyword evidence="3" id="KW-1185">Reference proteome</keyword>
<reference evidence="2" key="1">
    <citation type="submission" date="2022-02" db="EMBL/GenBank/DDBJ databases">
        <authorList>
            <person name="Leng L."/>
        </authorList>
    </citation>
    <scope>NUCLEOTIDE SEQUENCE</scope>
    <source>
        <strain evidence="2">JI</strain>
    </source>
</reference>
<protein>
    <submittedName>
        <fullName evidence="2">Glycosyl hydrolase family 18 protein</fullName>
    </submittedName>
</protein>
<dbReference type="GO" id="GO:0005975">
    <property type="term" value="P:carbohydrate metabolic process"/>
    <property type="evidence" value="ECO:0007669"/>
    <property type="project" value="InterPro"/>
</dbReference>
<dbReference type="InterPro" id="IPR011583">
    <property type="entry name" value="Chitinase_II/V-like_cat"/>
</dbReference>
<proteinExistence type="predicted"/>
<evidence type="ECO:0000313" key="2">
    <source>
        <dbReference type="EMBL" id="MDF9409457.1"/>
    </source>
</evidence>
<dbReference type="Proteomes" id="UP001154312">
    <property type="component" value="Unassembled WGS sequence"/>
</dbReference>
<dbReference type="InterPro" id="IPR017853">
    <property type="entry name" value="GH"/>
</dbReference>
<name>A0A9X4H027_9FIRM</name>
<accession>A0A9X4H027</accession>
<dbReference type="AlphaFoldDB" id="A0A9X4H027"/>
<dbReference type="Gene3D" id="3.10.50.10">
    <property type="match status" value="1"/>
</dbReference>
<dbReference type="EMBL" id="JAKOAV010000031">
    <property type="protein sequence ID" value="MDF9409457.1"/>
    <property type="molecule type" value="Genomic_DNA"/>
</dbReference>
<dbReference type="InterPro" id="IPR029070">
    <property type="entry name" value="Chitinase_insertion_sf"/>
</dbReference>
<feature type="domain" description="GH18" evidence="1">
    <location>
        <begin position="1"/>
        <end position="325"/>
    </location>
</feature>
<comment type="caution">
    <text evidence="2">The sequence shown here is derived from an EMBL/GenBank/DDBJ whole genome shotgun (WGS) entry which is preliminary data.</text>
</comment>